<reference evidence="3" key="1">
    <citation type="journal article" date="2015" name="Genome Announc.">
        <title>Draft genome sequence of the fungus Penicillium brasilianum MG11.</title>
        <authorList>
            <person name="Horn F."/>
            <person name="Linde J."/>
            <person name="Mattern D.J."/>
            <person name="Walther G."/>
            <person name="Guthke R."/>
            <person name="Brakhage A.A."/>
            <person name="Valiante V."/>
        </authorList>
    </citation>
    <scope>NUCLEOTIDE SEQUENCE [LARGE SCALE GENOMIC DNA]</scope>
    <source>
        <strain evidence="3">MG11</strain>
    </source>
</reference>
<keyword evidence="3" id="KW-1185">Reference proteome</keyword>
<dbReference type="OrthoDB" id="4362041at2759"/>
<evidence type="ECO:0000256" key="1">
    <source>
        <dbReference type="SAM" id="MobiDB-lite"/>
    </source>
</evidence>
<feature type="region of interest" description="Disordered" evidence="1">
    <location>
        <begin position="73"/>
        <end position="116"/>
    </location>
</feature>
<organism evidence="2 3">
    <name type="scientific">Penicillium brasilianum</name>
    <dbReference type="NCBI Taxonomy" id="104259"/>
    <lineage>
        <taxon>Eukaryota</taxon>
        <taxon>Fungi</taxon>
        <taxon>Dikarya</taxon>
        <taxon>Ascomycota</taxon>
        <taxon>Pezizomycotina</taxon>
        <taxon>Eurotiomycetes</taxon>
        <taxon>Eurotiomycetidae</taxon>
        <taxon>Eurotiales</taxon>
        <taxon>Aspergillaceae</taxon>
        <taxon>Penicillium</taxon>
    </lineage>
</organism>
<proteinExistence type="predicted"/>
<protein>
    <submittedName>
        <fullName evidence="2">Uncharacterized protein</fullName>
    </submittedName>
</protein>
<name>A0A0F7TI10_PENBI</name>
<feature type="compositionally biased region" description="Low complexity" evidence="1">
    <location>
        <begin position="78"/>
        <end position="94"/>
    </location>
</feature>
<evidence type="ECO:0000313" key="3">
    <source>
        <dbReference type="Proteomes" id="UP000042958"/>
    </source>
</evidence>
<dbReference type="Proteomes" id="UP000042958">
    <property type="component" value="Unassembled WGS sequence"/>
</dbReference>
<dbReference type="AlphaFoldDB" id="A0A0F7TI10"/>
<evidence type="ECO:0000313" key="2">
    <source>
        <dbReference type="EMBL" id="CEJ56165.1"/>
    </source>
</evidence>
<accession>A0A0F7TI10</accession>
<sequence>MSVLTIVHRAFPFALPWKRRSSTDKGKDKEIDCEVYTSDRDSHDHLHLGTLNADNPGTVSLQGDVSSTLHVAVKPSPEDTTSPEDSPSESSGTDSEAESQFENDHRRPSHGSASSARARLARMVSWASIVRSQCRWTNEQEKQLLMAEKQLARCQKAWSSEQELWLAYIQELSEEKAAHEGFMLMRARQQEEERYQFRKAWKRRRSLESAMATQAEAAMARNETNRLIKIRRLQKYGHWASTLVTTESTALTCQG</sequence>
<dbReference type="EMBL" id="CDHK01000002">
    <property type="protein sequence ID" value="CEJ56165.1"/>
    <property type="molecule type" value="Genomic_DNA"/>
</dbReference>
<gene>
    <name evidence="2" type="ORF">PMG11_02384</name>
</gene>